<organism evidence="2 3">
    <name type="scientific">Paraburkholderia humisilvae</name>
    <dbReference type="NCBI Taxonomy" id="627669"/>
    <lineage>
        <taxon>Bacteria</taxon>
        <taxon>Pseudomonadati</taxon>
        <taxon>Pseudomonadota</taxon>
        <taxon>Betaproteobacteria</taxon>
        <taxon>Burkholderiales</taxon>
        <taxon>Burkholderiaceae</taxon>
        <taxon>Paraburkholderia</taxon>
    </lineage>
</organism>
<sequence>MIGDPILAMTTSAENQLYALDEIALTLAQPCQRTAVYHTVEDVMQRLIGHRLFTLLAVLPGGHRVQRFWSSNETVYPPSGRKCLDSTPWGEVVLKNKKAWLGRNAADIRWAFADHALIASLGLGSVINVPIVVRGQLLGTMNLLHRENHFTVDDVTIAARVAPYLIPAFIEEVKTIEVS</sequence>
<dbReference type="Proteomes" id="UP000494363">
    <property type="component" value="Unassembled WGS sequence"/>
</dbReference>
<dbReference type="InterPro" id="IPR029016">
    <property type="entry name" value="GAF-like_dom_sf"/>
</dbReference>
<evidence type="ECO:0000259" key="1">
    <source>
        <dbReference type="Pfam" id="PF13185"/>
    </source>
</evidence>
<dbReference type="EMBL" id="CADIKH010000180">
    <property type="protein sequence ID" value="CAB3774826.1"/>
    <property type="molecule type" value="Genomic_DNA"/>
</dbReference>
<protein>
    <recommendedName>
        <fullName evidence="1">GAF domain-containing protein</fullName>
    </recommendedName>
</protein>
<evidence type="ECO:0000313" key="2">
    <source>
        <dbReference type="EMBL" id="CAB3774826.1"/>
    </source>
</evidence>
<gene>
    <name evidence="2" type="ORF">LMG29542_08208</name>
</gene>
<dbReference type="InterPro" id="IPR003018">
    <property type="entry name" value="GAF"/>
</dbReference>
<accession>A0A6J5FC43</accession>
<proteinExistence type="predicted"/>
<dbReference type="Gene3D" id="3.30.450.40">
    <property type="match status" value="1"/>
</dbReference>
<reference evidence="2 3" key="1">
    <citation type="submission" date="2020-04" db="EMBL/GenBank/DDBJ databases">
        <authorList>
            <person name="De Canck E."/>
        </authorList>
    </citation>
    <scope>NUCLEOTIDE SEQUENCE [LARGE SCALE GENOMIC DNA]</scope>
    <source>
        <strain evidence="2 3">LMG 29542</strain>
    </source>
</reference>
<dbReference type="AlphaFoldDB" id="A0A6J5FC43"/>
<keyword evidence="3" id="KW-1185">Reference proteome</keyword>
<feature type="domain" description="GAF" evidence="1">
    <location>
        <begin position="42"/>
        <end position="162"/>
    </location>
</feature>
<name>A0A6J5FC43_9BURK</name>
<evidence type="ECO:0000313" key="3">
    <source>
        <dbReference type="Proteomes" id="UP000494363"/>
    </source>
</evidence>
<dbReference type="Pfam" id="PF13185">
    <property type="entry name" value="GAF_2"/>
    <property type="match status" value="1"/>
</dbReference>
<dbReference type="SUPFAM" id="SSF55781">
    <property type="entry name" value="GAF domain-like"/>
    <property type="match status" value="1"/>
</dbReference>